<protein>
    <submittedName>
        <fullName evidence="1">Uncharacterized protein</fullName>
    </submittedName>
</protein>
<dbReference type="AlphaFoldDB" id="A0A1H6FHE1"/>
<evidence type="ECO:0000313" key="2">
    <source>
        <dbReference type="Proteomes" id="UP000236724"/>
    </source>
</evidence>
<dbReference type="EMBL" id="FMSV02000556">
    <property type="protein sequence ID" value="SEH08779.1"/>
    <property type="molecule type" value="Genomic_DNA"/>
</dbReference>
<proteinExistence type="predicted"/>
<gene>
    <name evidence="1" type="ORF">MBHS_04672</name>
</gene>
<evidence type="ECO:0000313" key="1">
    <source>
        <dbReference type="EMBL" id="SEH08779.1"/>
    </source>
</evidence>
<name>A0A1H6FHE1_9GAMM</name>
<organism evidence="1 2">
    <name type="scientific">Candidatus Venteria ishoeyi</name>
    <dbReference type="NCBI Taxonomy" id="1899563"/>
    <lineage>
        <taxon>Bacteria</taxon>
        <taxon>Pseudomonadati</taxon>
        <taxon>Pseudomonadota</taxon>
        <taxon>Gammaproteobacteria</taxon>
        <taxon>Thiotrichales</taxon>
        <taxon>Thiotrichaceae</taxon>
        <taxon>Venteria</taxon>
    </lineage>
</organism>
<keyword evidence="2" id="KW-1185">Reference proteome</keyword>
<dbReference type="Proteomes" id="UP000236724">
    <property type="component" value="Unassembled WGS sequence"/>
</dbReference>
<sequence length="36" mass="4220">MSAFANYQEIYKAIRIAASDNFLLKNHTVHQLNQRL</sequence>
<accession>A0A1H6FHE1</accession>
<reference evidence="1 2" key="1">
    <citation type="submission" date="2016-10" db="EMBL/GenBank/DDBJ databases">
        <authorList>
            <person name="de Groot N.N."/>
        </authorList>
    </citation>
    <scope>NUCLEOTIDE SEQUENCE [LARGE SCALE GENOMIC DNA]</scope>
    <source>
        <strain evidence="1">MBHS1</strain>
    </source>
</reference>